<dbReference type="InterPro" id="IPR012416">
    <property type="entry name" value="CBP60"/>
</dbReference>
<name>A0A8J4CD12_9CHLO</name>
<dbReference type="GO" id="GO:0043565">
    <property type="term" value="F:sequence-specific DNA binding"/>
    <property type="evidence" value="ECO:0007669"/>
    <property type="project" value="TreeGrafter"/>
</dbReference>
<evidence type="ECO:0000313" key="2">
    <source>
        <dbReference type="EMBL" id="GIL79291.1"/>
    </source>
</evidence>
<dbReference type="OrthoDB" id="542778at2759"/>
<proteinExistence type="predicted"/>
<evidence type="ECO:0000256" key="1">
    <source>
        <dbReference type="SAM" id="MobiDB-lite"/>
    </source>
</evidence>
<keyword evidence="3" id="KW-1185">Reference proteome</keyword>
<organism evidence="2 3">
    <name type="scientific">Volvox reticuliferus</name>
    <dbReference type="NCBI Taxonomy" id="1737510"/>
    <lineage>
        <taxon>Eukaryota</taxon>
        <taxon>Viridiplantae</taxon>
        <taxon>Chlorophyta</taxon>
        <taxon>core chlorophytes</taxon>
        <taxon>Chlorophyceae</taxon>
        <taxon>CS clade</taxon>
        <taxon>Chlamydomonadales</taxon>
        <taxon>Volvocaceae</taxon>
        <taxon>Volvox</taxon>
    </lineage>
</organism>
<dbReference type="GO" id="GO:0005634">
    <property type="term" value="C:nucleus"/>
    <property type="evidence" value="ECO:0007669"/>
    <property type="project" value="TreeGrafter"/>
</dbReference>
<dbReference type="PANTHER" id="PTHR31713:SF96">
    <property type="entry name" value="OS02G0562300 PROTEIN"/>
    <property type="match status" value="1"/>
</dbReference>
<feature type="region of interest" description="Disordered" evidence="1">
    <location>
        <begin position="126"/>
        <end position="164"/>
    </location>
</feature>
<comment type="caution">
    <text evidence="2">The sequence shown here is derived from an EMBL/GenBank/DDBJ whole genome shotgun (WGS) entry which is preliminary data.</text>
</comment>
<feature type="non-terminal residue" evidence="2">
    <location>
        <position position="624"/>
    </location>
</feature>
<dbReference type="EMBL" id="BNCP01000015">
    <property type="protein sequence ID" value="GIL79291.1"/>
    <property type="molecule type" value="Genomic_DNA"/>
</dbReference>
<dbReference type="GO" id="GO:0003700">
    <property type="term" value="F:DNA-binding transcription factor activity"/>
    <property type="evidence" value="ECO:0007669"/>
    <property type="project" value="TreeGrafter"/>
</dbReference>
<dbReference type="GO" id="GO:0080142">
    <property type="term" value="P:regulation of salicylic acid biosynthetic process"/>
    <property type="evidence" value="ECO:0007669"/>
    <property type="project" value="TreeGrafter"/>
</dbReference>
<dbReference type="GO" id="GO:0005516">
    <property type="term" value="F:calmodulin binding"/>
    <property type="evidence" value="ECO:0007669"/>
    <property type="project" value="InterPro"/>
</dbReference>
<gene>
    <name evidence="2" type="ORF">Vretifemale_8665</name>
</gene>
<sequence>MANDLKNKFEVYVATRLHSFASRFAAQHAPQLSDPQIQQAVSEDLLQDPLLPQIVKLIKEYRIAGEEGAGGPTLAFAALPSAEAPAAGTGSVGGEGGGKMGMQGVGASGNVPSGAGINAPGTLAAKLRPQSQPQQASPSPPPVPALTTDGMELTTSAGADVPGGSLTPMMAALTAAAGSQQHPGASSSANEDVDAAAAALGSIRLVFRHECCALGCRDSQCTLCQYNPMRLCDRNFCKKYLVGDVLKAKCSAPIRVELRRKVPAPEVTAAGETAGTVGTGGAGVVVGGSMVGPAPGPLLEEDEFNNVMLEVILLDGVMFKERGGDSRILGEDDLRACFKLNNHKDEPLLQAKPGGTAIGSPPSRRILIKPERGVVTLPELTVTDSSEALLTGRKPPFRLLVSAVSVEDTALMMPAYGYAVSEDFVVATRRVKQANKADIPLLDDHVSKIEHIGRETIKKLADLPAAAAELGLNLTIPAGISPSVVSVGQFLALVEAADKDGQLKKMLQMLLKLSREKWEEAAAHAAQAVLSDFRRRLWSPARAPGAPLSIGLLFGCKYGAVQLKDPVSLLHPVSGGGFRVSPEDELDGPALNIVRQLKRQATAAWLIPGHPGWGIFKDAPLVAA</sequence>
<reference evidence="2" key="1">
    <citation type="journal article" date="2021" name="Proc. Natl. Acad. Sci. U.S.A.">
        <title>Three genomes in the algal genus Volvox reveal the fate of a haploid sex-determining region after a transition to homothallism.</title>
        <authorList>
            <person name="Yamamoto K."/>
            <person name="Hamaji T."/>
            <person name="Kawai-Toyooka H."/>
            <person name="Matsuzaki R."/>
            <person name="Takahashi F."/>
            <person name="Nishimura Y."/>
            <person name="Kawachi M."/>
            <person name="Noguchi H."/>
            <person name="Minakuchi Y."/>
            <person name="Umen J.G."/>
            <person name="Toyoda A."/>
            <person name="Nozaki H."/>
        </authorList>
    </citation>
    <scope>NUCLEOTIDE SEQUENCE</scope>
    <source>
        <strain evidence="2">NIES-3786</strain>
    </source>
</reference>
<evidence type="ECO:0000313" key="3">
    <source>
        <dbReference type="Proteomes" id="UP000747110"/>
    </source>
</evidence>
<accession>A0A8J4CD12</accession>
<protein>
    <submittedName>
        <fullName evidence="2">Uncharacterized protein</fullName>
    </submittedName>
</protein>
<dbReference type="Proteomes" id="UP000747110">
    <property type="component" value="Unassembled WGS sequence"/>
</dbReference>
<dbReference type="PANTHER" id="PTHR31713">
    <property type="entry name" value="OS02G0177800 PROTEIN"/>
    <property type="match status" value="1"/>
</dbReference>
<dbReference type="AlphaFoldDB" id="A0A8J4CD12"/>